<name>A0A6N8HV00_9FIRM</name>
<dbReference type="EMBL" id="CP060286">
    <property type="protein sequence ID" value="QNK41483.1"/>
    <property type="molecule type" value="Genomic_DNA"/>
</dbReference>
<accession>A0A7G8TCZ2</accession>
<dbReference type="EMBL" id="VWXL01000003">
    <property type="protein sequence ID" value="MVB09447.1"/>
    <property type="molecule type" value="Genomic_DNA"/>
</dbReference>
<dbReference type="InterPro" id="IPR025373">
    <property type="entry name" value="DUF4363"/>
</dbReference>
<dbReference type="AlphaFoldDB" id="A0A6N8HV00"/>
<feature type="transmembrane region" description="Helical" evidence="1">
    <location>
        <begin position="6"/>
        <end position="24"/>
    </location>
</feature>
<organism evidence="2 4">
    <name type="scientific">Caproicibacter fermentans</name>
    <dbReference type="NCBI Taxonomy" id="2576756"/>
    <lineage>
        <taxon>Bacteria</taxon>
        <taxon>Bacillati</taxon>
        <taxon>Bacillota</taxon>
        <taxon>Clostridia</taxon>
        <taxon>Eubacteriales</taxon>
        <taxon>Acutalibacteraceae</taxon>
        <taxon>Caproicibacter</taxon>
    </lineage>
</organism>
<evidence type="ECO:0000313" key="3">
    <source>
        <dbReference type="EMBL" id="QNK41483.1"/>
    </source>
</evidence>
<keyword evidence="4" id="KW-1185">Reference proteome</keyword>
<dbReference type="Pfam" id="PF14276">
    <property type="entry name" value="DUF4363"/>
    <property type="match status" value="1"/>
</dbReference>
<dbReference type="Proteomes" id="UP000515909">
    <property type="component" value="Chromosome"/>
</dbReference>
<dbReference type="Proteomes" id="UP000469440">
    <property type="component" value="Unassembled WGS sequence"/>
</dbReference>
<dbReference type="RefSeq" id="WP_066643407.1">
    <property type="nucleotide sequence ID" value="NZ_CP060286.1"/>
</dbReference>
<keyword evidence="1" id="KW-0472">Membrane</keyword>
<evidence type="ECO:0000313" key="2">
    <source>
        <dbReference type="EMBL" id="MVB09447.1"/>
    </source>
</evidence>
<dbReference type="OrthoDB" id="1852531at2"/>
<evidence type="ECO:0000313" key="4">
    <source>
        <dbReference type="Proteomes" id="UP000469440"/>
    </source>
</evidence>
<sequence length="126" mass="14078">MKRVWISLGIFIVLTGVCILGTIYTNQISTRMIQTVTEAKSAELRGETETAVQLSRKAGDDWRSMHTVLCTYMPHSKLEAIDQTLAGLPMLCQYGGTEQFLADCDRSIEQISYLNESEIPSIANIF</sequence>
<gene>
    <name evidence="2" type="ORF">CAFE_01030</name>
    <name evidence="3" type="ORF">HCR03_04220</name>
</gene>
<evidence type="ECO:0000313" key="5">
    <source>
        <dbReference type="Proteomes" id="UP000515909"/>
    </source>
</evidence>
<protein>
    <submittedName>
        <fullName evidence="3">DUF4363 family protein</fullName>
    </submittedName>
</protein>
<dbReference type="KEGG" id="cfem:HCR03_04220"/>
<evidence type="ECO:0000256" key="1">
    <source>
        <dbReference type="SAM" id="Phobius"/>
    </source>
</evidence>
<reference evidence="2 4" key="1">
    <citation type="submission" date="2019-09" db="EMBL/GenBank/DDBJ databases">
        <title>Genome sequence of Clostridium sp. EA1.</title>
        <authorList>
            <person name="Poehlein A."/>
            <person name="Bengelsdorf F.R."/>
            <person name="Daniel R."/>
        </authorList>
    </citation>
    <scope>NUCLEOTIDE SEQUENCE [LARGE SCALE GENOMIC DNA]</scope>
    <source>
        <strain evidence="2 4">EA1</strain>
    </source>
</reference>
<keyword evidence="1" id="KW-1133">Transmembrane helix</keyword>
<proteinExistence type="predicted"/>
<keyword evidence="1" id="KW-0812">Transmembrane</keyword>
<reference evidence="3 5" key="2">
    <citation type="submission" date="2020-08" db="EMBL/GenBank/DDBJ databases">
        <title>The isolate Caproiciproducens sp. 7D4C2 produces n-caproate at mildly acidic conditions from hexoses: genome and rBOX comparison with related strains and chain-elongating bacteria.</title>
        <authorList>
            <person name="Esquivel-Elizondo S."/>
            <person name="Bagci C."/>
            <person name="Temovska M."/>
            <person name="Jeon B.S."/>
            <person name="Bessarab I."/>
            <person name="Williams R.B.H."/>
            <person name="Huson D.H."/>
            <person name="Angenent L.T."/>
        </authorList>
    </citation>
    <scope>NUCLEOTIDE SEQUENCE [LARGE SCALE GENOMIC DNA]</scope>
    <source>
        <strain evidence="3 5">7D4C2</strain>
    </source>
</reference>
<accession>A0A6N8HV00</accession>